<accession>A0A4R1HA95</accession>
<evidence type="ECO:0000313" key="2">
    <source>
        <dbReference type="Proteomes" id="UP000295707"/>
    </source>
</evidence>
<sequence>MFELNSALKATGIAAAIFMLSGPGYADDIEDSINEALEYYHDGEYKDAVESLNYATQLIQQKKGGELEAFLPEPLDGWSAQPPSSQAAGGAMFGGGVTAERTYSKNASSVTVRIITDSPMMQGMMMMFSNPMFAASDGGKLERVGRQKAIVKFDSDNRQGEINIVVAKRFLVTIEGNDVSAEDLKAYAEAIDYKKLKDMP</sequence>
<name>A0A4R1HA95_9GAMM</name>
<comment type="caution">
    <text evidence="1">The sequence shown here is derived from an EMBL/GenBank/DDBJ whole genome shotgun (WGS) entry which is preliminary data.</text>
</comment>
<dbReference type="AlphaFoldDB" id="A0A4R1HA95"/>
<protein>
    <submittedName>
        <fullName evidence="1">Uncharacterized protein</fullName>
    </submittedName>
</protein>
<keyword evidence="2" id="KW-1185">Reference proteome</keyword>
<dbReference type="RefSeq" id="WP_132971299.1">
    <property type="nucleotide sequence ID" value="NZ_SMFX01000001.1"/>
</dbReference>
<organism evidence="1 2">
    <name type="scientific">Thiogranum longum</name>
    <dbReference type="NCBI Taxonomy" id="1537524"/>
    <lineage>
        <taxon>Bacteria</taxon>
        <taxon>Pseudomonadati</taxon>
        <taxon>Pseudomonadota</taxon>
        <taxon>Gammaproteobacteria</taxon>
        <taxon>Chromatiales</taxon>
        <taxon>Ectothiorhodospiraceae</taxon>
        <taxon>Thiogranum</taxon>
    </lineage>
</organism>
<dbReference type="OrthoDB" id="5766180at2"/>
<dbReference type="EMBL" id="SMFX01000001">
    <property type="protein sequence ID" value="TCK17423.1"/>
    <property type="molecule type" value="Genomic_DNA"/>
</dbReference>
<proteinExistence type="predicted"/>
<evidence type="ECO:0000313" key="1">
    <source>
        <dbReference type="EMBL" id="TCK17423.1"/>
    </source>
</evidence>
<gene>
    <name evidence="1" type="ORF">DFR30_0653</name>
</gene>
<reference evidence="1 2" key="1">
    <citation type="submission" date="2019-03" db="EMBL/GenBank/DDBJ databases">
        <title>Genomic Encyclopedia of Type Strains, Phase IV (KMG-IV): sequencing the most valuable type-strain genomes for metagenomic binning, comparative biology and taxonomic classification.</title>
        <authorList>
            <person name="Goeker M."/>
        </authorList>
    </citation>
    <scope>NUCLEOTIDE SEQUENCE [LARGE SCALE GENOMIC DNA]</scope>
    <source>
        <strain evidence="1 2">DSM 19610</strain>
    </source>
</reference>
<dbReference type="Proteomes" id="UP000295707">
    <property type="component" value="Unassembled WGS sequence"/>
</dbReference>